<keyword evidence="2" id="KW-0378">Hydrolase</keyword>
<keyword evidence="6" id="KW-1185">Reference proteome</keyword>
<dbReference type="PROSITE" id="PS50853">
    <property type="entry name" value="FN3"/>
    <property type="match status" value="1"/>
</dbReference>
<dbReference type="Pfam" id="PF01055">
    <property type="entry name" value="Glyco_hydro_31_2nd"/>
    <property type="match status" value="1"/>
</dbReference>
<dbReference type="PROSITE" id="PS50022">
    <property type="entry name" value="FA58C_3"/>
    <property type="match status" value="1"/>
</dbReference>
<feature type="domain" description="F5/8 type C" evidence="3">
    <location>
        <begin position="915"/>
        <end position="1026"/>
    </location>
</feature>
<organism evidence="5 6">
    <name type="scientific">Chrysodeixis includens</name>
    <name type="common">Soybean looper</name>
    <name type="synonym">Pseudoplusia includens</name>
    <dbReference type="NCBI Taxonomy" id="689277"/>
    <lineage>
        <taxon>Eukaryota</taxon>
        <taxon>Metazoa</taxon>
        <taxon>Ecdysozoa</taxon>
        <taxon>Arthropoda</taxon>
        <taxon>Hexapoda</taxon>
        <taxon>Insecta</taxon>
        <taxon>Pterygota</taxon>
        <taxon>Neoptera</taxon>
        <taxon>Endopterygota</taxon>
        <taxon>Lepidoptera</taxon>
        <taxon>Glossata</taxon>
        <taxon>Ditrysia</taxon>
        <taxon>Noctuoidea</taxon>
        <taxon>Noctuidae</taxon>
        <taxon>Plusiinae</taxon>
        <taxon>Chrysodeixis</taxon>
    </lineage>
</organism>
<accession>A0A9N8Q022</accession>
<dbReference type="InterPro" id="IPR025887">
    <property type="entry name" value="Glyco_hydro_31_N_dom"/>
</dbReference>
<dbReference type="CDD" id="cd14752">
    <property type="entry name" value="GH31_N"/>
    <property type="match status" value="1"/>
</dbReference>
<evidence type="ECO:0000256" key="2">
    <source>
        <dbReference type="RuleBase" id="RU361185"/>
    </source>
</evidence>
<dbReference type="Pfam" id="PF17137">
    <property type="entry name" value="DUF5110"/>
    <property type="match status" value="1"/>
</dbReference>
<dbReference type="InterPro" id="IPR017853">
    <property type="entry name" value="GH"/>
</dbReference>
<dbReference type="SUPFAM" id="SSF51011">
    <property type="entry name" value="Glycosyl hydrolase domain"/>
    <property type="match status" value="1"/>
</dbReference>
<dbReference type="PANTHER" id="PTHR22762:SF166">
    <property type="entry name" value="ALPHA-GLUCOSIDASE"/>
    <property type="match status" value="1"/>
</dbReference>
<evidence type="ECO:0000259" key="3">
    <source>
        <dbReference type="PROSITE" id="PS50022"/>
    </source>
</evidence>
<dbReference type="AlphaFoldDB" id="A0A9N8Q022"/>
<dbReference type="SMART" id="SM00060">
    <property type="entry name" value="FN3"/>
    <property type="match status" value="1"/>
</dbReference>
<evidence type="ECO:0000256" key="1">
    <source>
        <dbReference type="ARBA" id="ARBA00007806"/>
    </source>
</evidence>
<dbReference type="InterPro" id="IPR048395">
    <property type="entry name" value="Glyco_hydro_31_C"/>
</dbReference>
<reference evidence="5" key="1">
    <citation type="submission" date="2021-12" db="EMBL/GenBank/DDBJ databases">
        <authorList>
            <person name="King R."/>
        </authorList>
    </citation>
    <scope>NUCLEOTIDE SEQUENCE</scope>
</reference>
<feature type="domain" description="Fibronectin type-III" evidence="4">
    <location>
        <begin position="843"/>
        <end position="925"/>
    </location>
</feature>
<gene>
    <name evidence="5" type="ORF">CINC_LOCUS8119</name>
</gene>
<dbReference type="InterPro" id="IPR000322">
    <property type="entry name" value="Glyco_hydro_31_TIM"/>
</dbReference>
<evidence type="ECO:0000313" key="5">
    <source>
        <dbReference type="EMBL" id="CAD0205820.1"/>
    </source>
</evidence>
<dbReference type="InterPro" id="IPR036116">
    <property type="entry name" value="FN3_sf"/>
</dbReference>
<dbReference type="OrthoDB" id="1334205at2759"/>
<dbReference type="InterPro" id="IPR011013">
    <property type="entry name" value="Gal_mutarotase_sf_dom"/>
</dbReference>
<dbReference type="SUPFAM" id="SSF51445">
    <property type="entry name" value="(Trans)glycosidases"/>
    <property type="match status" value="1"/>
</dbReference>
<keyword evidence="2" id="KW-0326">Glycosidase</keyword>
<sequence>MGTLGGIASITKTEYCFLIEYKTGEVAQLHILNSHVFKYYMSPTGVFLDYPIPNNPEDKAKINIKKISDYDIKPFEYAVLETTEQCYNVYTNKITIRFDRKHGTMAVRDLRTNKDVLKEPVPLSYANNKVKQTLNQYDDEYFFGGGMQNGRFSHKGNEIHIVNSNNWVDGGVASPCPFYWSTYGYAVLRNTWHPGLYDFGAKHSSVVETIHQGDYFDAFFFINPHPIEILRDYYELTGQPIFMPEYAFYEAHLNAFNRDYWVKVSHDTPGSILFEDGFYYKCYQPKDMRDKEGILESLNGEKNNYQFSARAMIDRYNRHDMPLGWFVPNDGYGCGYGQTSSLDGDIENLRQFGEYARKQNVEVALWTESNLEPVDPKHPKKGDRDLAKEVGVAGVVALKCDVAWIGSGYSFGLSAVDNASHIFSKSANGKSRIMIIMVDGWAGTQRYAGIWSGDQSGGEWEYIRFHIPTYIGSGLSGMPNVGSDMDGIYGGGKKEINIRDYQWKTFTPLQLNMDGWGSAQKTPFCYDEEARNINRAYLKLKSMLMPYNYTIGHESLHGLPMVRAMFLEFPREKSAFTNDSQYQFMWGPHILVAPVYKEQSDKDDCVRNGIYLPNPDQAWIDMFTGVKYQGGKIWNNLTTPLWKIPVFIKSGAIIPMTKPNNNPNEIPRDVRMFNIYPDGESVFELYEDDGISSDYLKGDYARTKIAVIAPKINKQGDLFIHLHKTVGSYKTMVQHKTTIFRIMTSKPISHIKATVNDVPFTLNKYDSEKEFIAAENGYYFQHDFMINPYLEDLAGDSIRQKFLLIKVPKVNVTLNEIHLKVKAYENKSDILGSNIFINTALHVPTGLTVRDEDVTPTSITLRWDFAKGVYYEIERDGTIFTNIVNTDFTVEDLEYDSEHKFRIRSANGQGVSKWSYYIVVSTKEDPHKYAVKDVKVTCNIPCQPCQEVCKLTDGDATSLWHTNWTKPGQADPQRSRIIKLSFDLRIVFPIDRVEYTPRQDAGNGTILQVQYRYSQDGKLWSDISNKINWEHDETVKVITLHGIQMRFFELSILDTIGGFGSGKHILFYKTMV</sequence>
<dbReference type="InterPro" id="IPR003961">
    <property type="entry name" value="FN3_dom"/>
</dbReference>
<dbReference type="GO" id="GO:0005975">
    <property type="term" value="P:carbohydrate metabolic process"/>
    <property type="evidence" value="ECO:0007669"/>
    <property type="project" value="InterPro"/>
</dbReference>
<dbReference type="Gene3D" id="3.20.20.80">
    <property type="entry name" value="Glycosidases"/>
    <property type="match status" value="1"/>
</dbReference>
<dbReference type="InterPro" id="IPR008979">
    <property type="entry name" value="Galactose-bd-like_sf"/>
</dbReference>
<dbReference type="Proteomes" id="UP001154114">
    <property type="component" value="Chromosome 25"/>
</dbReference>
<protein>
    <submittedName>
        <fullName evidence="5">Uncharacterized protein</fullName>
    </submittedName>
</protein>
<dbReference type="Gene3D" id="2.60.120.260">
    <property type="entry name" value="Galactose-binding domain-like"/>
    <property type="match status" value="1"/>
</dbReference>
<dbReference type="Pfam" id="PF21365">
    <property type="entry name" value="Glyco_hydro_31_3rd"/>
    <property type="match status" value="1"/>
</dbReference>
<dbReference type="Pfam" id="PF00041">
    <property type="entry name" value="fn3"/>
    <property type="match status" value="1"/>
</dbReference>
<dbReference type="SUPFAM" id="SSF74650">
    <property type="entry name" value="Galactose mutarotase-like"/>
    <property type="match status" value="1"/>
</dbReference>
<dbReference type="Gene3D" id="2.60.40.10">
    <property type="entry name" value="Immunoglobulins"/>
    <property type="match status" value="1"/>
</dbReference>
<dbReference type="EMBL" id="LR824028">
    <property type="protein sequence ID" value="CAD0205820.1"/>
    <property type="molecule type" value="Genomic_DNA"/>
</dbReference>
<evidence type="ECO:0000313" key="6">
    <source>
        <dbReference type="Proteomes" id="UP001154114"/>
    </source>
</evidence>
<comment type="similarity">
    <text evidence="1 2">Belongs to the glycosyl hydrolase 31 family.</text>
</comment>
<dbReference type="InterPro" id="IPR013783">
    <property type="entry name" value="Ig-like_fold"/>
</dbReference>
<dbReference type="Pfam" id="PF13802">
    <property type="entry name" value="Gal_mutarotas_2"/>
    <property type="match status" value="1"/>
</dbReference>
<dbReference type="Gene3D" id="2.60.40.1180">
    <property type="entry name" value="Golgi alpha-mannosidase II"/>
    <property type="match status" value="2"/>
</dbReference>
<dbReference type="SUPFAM" id="SSF49785">
    <property type="entry name" value="Galactose-binding domain-like"/>
    <property type="match status" value="1"/>
</dbReference>
<dbReference type="Gene3D" id="2.60.40.1760">
    <property type="entry name" value="glycosyl hydrolase (family 31)"/>
    <property type="match status" value="1"/>
</dbReference>
<dbReference type="GO" id="GO:0030246">
    <property type="term" value="F:carbohydrate binding"/>
    <property type="evidence" value="ECO:0007669"/>
    <property type="project" value="InterPro"/>
</dbReference>
<dbReference type="Pfam" id="PF00754">
    <property type="entry name" value="F5_F8_type_C"/>
    <property type="match status" value="1"/>
</dbReference>
<dbReference type="PANTHER" id="PTHR22762">
    <property type="entry name" value="ALPHA-GLUCOSIDASE"/>
    <property type="match status" value="1"/>
</dbReference>
<dbReference type="InterPro" id="IPR013780">
    <property type="entry name" value="Glyco_hydro_b"/>
</dbReference>
<dbReference type="InterPro" id="IPR000421">
    <property type="entry name" value="FA58C"/>
</dbReference>
<evidence type="ECO:0000259" key="4">
    <source>
        <dbReference type="PROSITE" id="PS50853"/>
    </source>
</evidence>
<name>A0A9N8Q022_CHRIL</name>
<dbReference type="SUPFAM" id="SSF49265">
    <property type="entry name" value="Fibronectin type III"/>
    <property type="match status" value="1"/>
</dbReference>
<dbReference type="CDD" id="cd00063">
    <property type="entry name" value="FN3"/>
    <property type="match status" value="1"/>
</dbReference>
<proteinExistence type="inferred from homology"/>
<dbReference type="InterPro" id="IPR033403">
    <property type="entry name" value="DUF5110"/>
</dbReference>
<dbReference type="GO" id="GO:0090599">
    <property type="term" value="F:alpha-glucosidase activity"/>
    <property type="evidence" value="ECO:0007669"/>
    <property type="project" value="UniProtKB-ARBA"/>
</dbReference>